<sequence length="355" mass="39332">MTRIFATLSLFALLLLPLSSTTAREAQPPLPVKVVVVTMFETGEDSGDAAGEFQRWHERLPLDTVFPAPHMHHDIHYNKDMGVLGIVTGMGTANAAANVMALGLDPRFDLSRAYWLVAGISGFDPNDASLGSVAWAEYLVDGDLAHEIDAREIPEDWDTGYFPLFSQGPGDPARKSYNLGEVFQLNGALVDWAYGLTRDMQLPDDPALAATRKLYPEYPVAQRKPFVLKGDQLAAMTFWHGELLNDWANEWTDYWTDGQGEFVSSAMEDTGTFQSLSYLHEAGRVDKHRVLVLRTASNFTMPPKGKSAAEYLREEQHDSYAGLDAALENAYLVGSAVVKELVNNWERYAGTIPSR</sequence>
<dbReference type="AlphaFoldDB" id="A0A939DCJ5"/>
<dbReference type="PIRSF" id="PIRSF013171">
    <property type="entry name" value="Pur_nuclsid_perm"/>
    <property type="match status" value="1"/>
</dbReference>
<evidence type="ECO:0000256" key="1">
    <source>
        <dbReference type="SAM" id="SignalP"/>
    </source>
</evidence>
<evidence type="ECO:0000313" key="2">
    <source>
        <dbReference type="EMBL" id="MBN7795710.1"/>
    </source>
</evidence>
<name>A0A939DCJ5_9GAMM</name>
<gene>
    <name evidence="2" type="ORF">JYP50_03855</name>
</gene>
<protein>
    <submittedName>
        <fullName evidence="2">Purine nucleoside permease</fullName>
    </submittedName>
</protein>
<organism evidence="2 3">
    <name type="scientific">Parahaliea mediterranea</name>
    <dbReference type="NCBI Taxonomy" id="651086"/>
    <lineage>
        <taxon>Bacteria</taxon>
        <taxon>Pseudomonadati</taxon>
        <taxon>Pseudomonadota</taxon>
        <taxon>Gammaproteobacteria</taxon>
        <taxon>Cellvibrionales</taxon>
        <taxon>Halieaceae</taxon>
        <taxon>Parahaliea</taxon>
    </lineage>
</organism>
<evidence type="ECO:0000313" key="3">
    <source>
        <dbReference type="Proteomes" id="UP000664303"/>
    </source>
</evidence>
<proteinExistence type="predicted"/>
<dbReference type="GO" id="GO:0009116">
    <property type="term" value="P:nucleoside metabolic process"/>
    <property type="evidence" value="ECO:0007669"/>
    <property type="project" value="InterPro"/>
</dbReference>
<dbReference type="PANTHER" id="PTHR38643:SF1">
    <property type="entry name" value="PURINE NUCLEOSIDE PERMEASE C285.05-RELATED"/>
    <property type="match status" value="1"/>
</dbReference>
<keyword evidence="1" id="KW-0732">Signal</keyword>
<keyword evidence="3" id="KW-1185">Reference proteome</keyword>
<reference evidence="2" key="1">
    <citation type="submission" date="2021-02" db="EMBL/GenBank/DDBJ databases">
        <title>PHA producing bacteria isolated from coastal sediment in Guangdong, Shenzhen.</title>
        <authorList>
            <person name="Zheng W."/>
            <person name="Yu S."/>
            <person name="Huang Y."/>
        </authorList>
    </citation>
    <scope>NUCLEOTIDE SEQUENCE</scope>
    <source>
        <strain evidence="2">TN14-10</strain>
    </source>
</reference>
<dbReference type="InterPro" id="IPR035994">
    <property type="entry name" value="Nucleoside_phosphorylase_sf"/>
</dbReference>
<dbReference type="Gene3D" id="3.40.50.1580">
    <property type="entry name" value="Nucleoside phosphorylase domain"/>
    <property type="match status" value="1"/>
</dbReference>
<comment type="caution">
    <text evidence="2">The sequence shown here is derived from an EMBL/GenBank/DDBJ whole genome shotgun (WGS) entry which is preliminary data.</text>
</comment>
<feature type="chain" id="PRO_5036791114" evidence="1">
    <location>
        <begin position="26"/>
        <end position="355"/>
    </location>
</feature>
<dbReference type="GO" id="GO:0055085">
    <property type="term" value="P:transmembrane transport"/>
    <property type="evidence" value="ECO:0007669"/>
    <property type="project" value="InterPro"/>
</dbReference>
<dbReference type="RefSeq" id="WP_206559162.1">
    <property type="nucleotide sequence ID" value="NZ_JAFKCZ010000003.1"/>
</dbReference>
<dbReference type="InterPro" id="IPR009486">
    <property type="entry name" value="Pur_nuclsid_perm"/>
</dbReference>
<dbReference type="PANTHER" id="PTHR38643">
    <property type="entry name" value="PURINE NUCLEOSIDE PERMEASE C285.05-RELATED"/>
    <property type="match status" value="1"/>
</dbReference>
<dbReference type="Proteomes" id="UP000664303">
    <property type="component" value="Unassembled WGS sequence"/>
</dbReference>
<feature type="signal peptide" evidence="1">
    <location>
        <begin position="1"/>
        <end position="25"/>
    </location>
</feature>
<dbReference type="EMBL" id="JAFKCZ010000003">
    <property type="protein sequence ID" value="MBN7795710.1"/>
    <property type="molecule type" value="Genomic_DNA"/>
</dbReference>
<dbReference type="Pfam" id="PF06516">
    <property type="entry name" value="NUP"/>
    <property type="match status" value="1"/>
</dbReference>
<dbReference type="GO" id="GO:0003824">
    <property type="term" value="F:catalytic activity"/>
    <property type="evidence" value="ECO:0007669"/>
    <property type="project" value="InterPro"/>
</dbReference>
<accession>A0A939DCJ5</accession>